<evidence type="ECO:0000313" key="1">
    <source>
        <dbReference type="EMBL" id="CAB4181840.1"/>
    </source>
</evidence>
<gene>
    <name evidence="1" type="ORF">UFOVP1071_68</name>
</gene>
<reference evidence="1" key="1">
    <citation type="submission" date="2020-05" db="EMBL/GenBank/DDBJ databases">
        <authorList>
            <person name="Chiriac C."/>
            <person name="Salcher M."/>
            <person name="Ghai R."/>
            <person name="Kavagutti S V."/>
        </authorList>
    </citation>
    <scope>NUCLEOTIDE SEQUENCE</scope>
</reference>
<organism evidence="1">
    <name type="scientific">uncultured Caudovirales phage</name>
    <dbReference type="NCBI Taxonomy" id="2100421"/>
    <lineage>
        <taxon>Viruses</taxon>
        <taxon>Duplodnaviria</taxon>
        <taxon>Heunggongvirae</taxon>
        <taxon>Uroviricota</taxon>
        <taxon>Caudoviricetes</taxon>
        <taxon>Peduoviridae</taxon>
        <taxon>Maltschvirus</taxon>
        <taxon>Maltschvirus maltsch</taxon>
    </lineage>
</organism>
<dbReference type="EMBL" id="LR797022">
    <property type="protein sequence ID" value="CAB4181840.1"/>
    <property type="molecule type" value="Genomic_DNA"/>
</dbReference>
<sequence length="129" mass="14585">MDNIIKFPKSNSNTKFIPLDESEVDDRMTFLKHYHINETLANVIPQLFTQLEAAAFEFGIEDGEEDAYIKDGAFIVEAVRALLCKYHGMEHPFTELADNVFTDEGAEIGTLRVVDAIDLKFKNLEKGNS</sequence>
<name>A0A6J5QAT7_9CAUD</name>
<accession>A0A6J5QAT7</accession>
<protein>
    <submittedName>
        <fullName evidence="1">Uncharacterized protein</fullName>
    </submittedName>
</protein>
<proteinExistence type="predicted"/>